<sequence length="111" mass="12924">MQWQTDDLSLLTDKIPGSHNYTSQTNNEPFEQNQIVYQRKISRSSSIHAKQLKSRCRSMEQVSQSNFSEDENMNTMLLHQLLLQMNNIAELIAKQNLISDKRVRRSSLVLT</sequence>
<protein>
    <submittedName>
        <fullName evidence="2">SJCHGC05961 protein</fullName>
    </submittedName>
</protein>
<reference evidence="2" key="2">
    <citation type="journal article" date="2006" name="PLoS Pathog.">
        <title>New perspectives on host-parasite interplay by comparative transcriptomic and proteomic analyses of Schistosoma japonicum.</title>
        <authorList>
            <person name="Liu F."/>
            <person name="Lu J."/>
            <person name="Hu W."/>
            <person name="Wang S.Y."/>
            <person name="Cui S.J."/>
            <person name="Chi M."/>
            <person name="Yan Q."/>
            <person name="Wang X.R."/>
            <person name="Song H.D."/>
            <person name="Xu X.N."/>
            <person name="Wang J.J."/>
            <person name="Zhang X.L."/>
            <person name="Zhang X."/>
            <person name="Wang Z.Q."/>
            <person name="Xue C.L."/>
            <person name="Brindley P.J."/>
            <person name="McManus D.P."/>
            <person name="Yang P.Y."/>
            <person name="Feng Z."/>
            <person name="Chen Z."/>
            <person name="Han Z.G."/>
        </authorList>
    </citation>
    <scope>NUCLEOTIDE SEQUENCE</scope>
</reference>
<name>Q5DGR8_SCHJA</name>
<proteinExistence type="evidence at transcript level"/>
<feature type="compositionally biased region" description="Polar residues" evidence="1">
    <location>
        <begin position="19"/>
        <end position="28"/>
    </location>
</feature>
<evidence type="ECO:0000313" key="2">
    <source>
        <dbReference type="EMBL" id="AAW24988.1"/>
    </source>
</evidence>
<dbReference type="EMBL" id="AY813256">
    <property type="protein sequence ID" value="AAW24988.1"/>
    <property type="molecule type" value="mRNA"/>
</dbReference>
<accession>Q5DGR8</accession>
<dbReference type="AlphaFoldDB" id="Q5DGR8"/>
<organism evidence="2">
    <name type="scientific">Schistosoma japonicum</name>
    <name type="common">Blood fluke</name>
    <dbReference type="NCBI Taxonomy" id="6182"/>
    <lineage>
        <taxon>Eukaryota</taxon>
        <taxon>Metazoa</taxon>
        <taxon>Spiralia</taxon>
        <taxon>Lophotrochozoa</taxon>
        <taxon>Platyhelminthes</taxon>
        <taxon>Trematoda</taxon>
        <taxon>Digenea</taxon>
        <taxon>Strigeidida</taxon>
        <taxon>Schistosomatoidea</taxon>
        <taxon>Schistosomatidae</taxon>
        <taxon>Schistosoma</taxon>
    </lineage>
</organism>
<feature type="region of interest" description="Disordered" evidence="1">
    <location>
        <begin position="1"/>
        <end position="28"/>
    </location>
</feature>
<evidence type="ECO:0000256" key="1">
    <source>
        <dbReference type="SAM" id="MobiDB-lite"/>
    </source>
</evidence>
<reference evidence="2" key="1">
    <citation type="submission" date="2004-11" db="EMBL/GenBank/DDBJ databases">
        <title>The full-length cDNA sequences of Schistosoma japonicum genes.</title>
        <authorList>
            <person name="Han Z."/>
        </authorList>
    </citation>
    <scope>NUCLEOTIDE SEQUENCE</scope>
</reference>